<name>A0A0J9T3X1_PLAVI</name>
<gene>
    <name evidence="2" type="ORF">PVMG_06293</name>
</gene>
<proteinExistence type="predicted"/>
<accession>A0A0J9T3X1</accession>
<dbReference type="AlphaFoldDB" id="A0A0J9T3X1"/>
<sequence>MNMKYQAKCSLKNNRKTPLFYKGDENKYREKEKGAMNNTNEYKTVYEHLAKDTQVKDKSSKNKSKKKSFLFKPFSVIDSYFERILFNVFTSIDKFRNKKSSNILILGMIAFTKIYLVLLIPILFIVMACVIVLKAMNNDENINQYNYIYILFISIGIIMIIYLLIKVLKYSRSTKKNQLYSNNK</sequence>
<protein>
    <submittedName>
        <fullName evidence="2">Uncharacterized protein</fullName>
    </submittedName>
</protein>
<evidence type="ECO:0000313" key="2">
    <source>
        <dbReference type="EMBL" id="KMZ89799.1"/>
    </source>
</evidence>
<keyword evidence="1" id="KW-0472">Membrane</keyword>
<organism evidence="2 3">
    <name type="scientific">Plasmodium vivax Mauritania I</name>
    <dbReference type="NCBI Taxonomy" id="1035515"/>
    <lineage>
        <taxon>Eukaryota</taxon>
        <taxon>Sar</taxon>
        <taxon>Alveolata</taxon>
        <taxon>Apicomplexa</taxon>
        <taxon>Aconoidasida</taxon>
        <taxon>Haemosporida</taxon>
        <taxon>Plasmodiidae</taxon>
        <taxon>Plasmodium</taxon>
        <taxon>Plasmodium (Plasmodium)</taxon>
    </lineage>
</organism>
<dbReference type="Proteomes" id="UP000053776">
    <property type="component" value="Unassembled WGS sequence"/>
</dbReference>
<dbReference type="EMBL" id="KQ235136">
    <property type="protein sequence ID" value="KMZ89799.1"/>
    <property type="molecule type" value="Genomic_DNA"/>
</dbReference>
<reference evidence="2 3" key="1">
    <citation type="submission" date="2011-08" db="EMBL/GenBank/DDBJ databases">
        <title>The Genome Sequence of Plasmodium vivax Mauritania I.</title>
        <authorList>
            <consortium name="The Broad Institute Genome Sequencing Platform"/>
            <consortium name="The Broad Institute Genome Sequencing Center for Infectious Disease"/>
            <person name="Neafsey D."/>
            <person name="Carlton J."/>
            <person name="Barnwell J."/>
            <person name="Collins W."/>
            <person name="Escalante A."/>
            <person name="Mullikin J."/>
            <person name="Saul A."/>
            <person name="Guigo R."/>
            <person name="Camara F."/>
            <person name="Young S.K."/>
            <person name="Zeng Q."/>
            <person name="Gargeya S."/>
            <person name="Fitzgerald M."/>
            <person name="Haas B."/>
            <person name="Abouelleil A."/>
            <person name="Alvarado L."/>
            <person name="Arachchi H.M."/>
            <person name="Berlin A."/>
            <person name="Brown A."/>
            <person name="Chapman S.B."/>
            <person name="Chen Z."/>
            <person name="Dunbar C."/>
            <person name="Freedman E."/>
            <person name="Gearin G."/>
            <person name="Gellesch M."/>
            <person name="Goldberg J."/>
            <person name="Griggs A."/>
            <person name="Gujja S."/>
            <person name="Heiman D."/>
            <person name="Howarth C."/>
            <person name="Larson L."/>
            <person name="Lui A."/>
            <person name="MacDonald P.J.P."/>
            <person name="Montmayeur A."/>
            <person name="Murphy C."/>
            <person name="Neiman D."/>
            <person name="Pearson M."/>
            <person name="Priest M."/>
            <person name="Roberts A."/>
            <person name="Saif S."/>
            <person name="Shea T."/>
            <person name="Shenoy N."/>
            <person name="Sisk P."/>
            <person name="Stolte C."/>
            <person name="Sykes S."/>
            <person name="Wortman J."/>
            <person name="Nusbaum C."/>
            <person name="Birren B."/>
        </authorList>
    </citation>
    <scope>NUCLEOTIDE SEQUENCE [LARGE SCALE GENOMIC DNA]</scope>
    <source>
        <strain evidence="2 3">Mauritania I</strain>
    </source>
</reference>
<dbReference type="Pfam" id="PF12420">
    <property type="entry name" value="DUF3671"/>
    <property type="match status" value="1"/>
</dbReference>
<dbReference type="InterPro" id="IPR022139">
    <property type="entry name" value="Fam-L/Fam-M-like_plasmodium"/>
</dbReference>
<evidence type="ECO:0000313" key="3">
    <source>
        <dbReference type="Proteomes" id="UP000053776"/>
    </source>
</evidence>
<keyword evidence="1" id="KW-1133">Transmembrane helix</keyword>
<evidence type="ECO:0000256" key="1">
    <source>
        <dbReference type="SAM" id="Phobius"/>
    </source>
</evidence>
<feature type="transmembrane region" description="Helical" evidence="1">
    <location>
        <begin position="103"/>
        <end position="133"/>
    </location>
</feature>
<keyword evidence="1" id="KW-0812">Transmembrane</keyword>
<feature type="transmembrane region" description="Helical" evidence="1">
    <location>
        <begin position="145"/>
        <end position="165"/>
    </location>
</feature>